<accession>A0A6M3XJ75</accession>
<gene>
    <name evidence="1" type="ORF">TM448B00871_0022</name>
</gene>
<proteinExistence type="predicted"/>
<protein>
    <submittedName>
        <fullName evidence="1">Uncharacterized protein</fullName>
    </submittedName>
</protein>
<organism evidence="1">
    <name type="scientific">viral metagenome</name>
    <dbReference type="NCBI Taxonomy" id="1070528"/>
    <lineage>
        <taxon>unclassified sequences</taxon>
        <taxon>metagenomes</taxon>
        <taxon>organismal metagenomes</taxon>
    </lineage>
</organism>
<reference evidence="1" key="1">
    <citation type="submission" date="2020-03" db="EMBL/GenBank/DDBJ databases">
        <title>The deep terrestrial virosphere.</title>
        <authorList>
            <person name="Holmfeldt K."/>
            <person name="Nilsson E."/>
            <person name="Simone D."/>
            <person name="Lopez-Fernandez M."/>
            <person name="Wu X."/>
            <person name="de Brujin I."/>
            <person name="Lundin D."/>
            <person name="Andersson A."/>
            <person name="Bertilsson S."/>
            <person name="Dopson M."/>
        </authorList>
    </citation>
    <scope>NUCLEOTIDE SEQUENCE</scope>
    <source>
        <strain evidence="1">TM448B00871</strain>
    </source>
</reference>
<sequence>MNNNAYNKKIKAYKFKIIEIGCKIKFIIKHKYSLTALFIHIQNTGKHEFEIYNDDNNVLLQNIKMDTPITTCNGYHQINLDQPISQRKLCIKYVCGTSQYVKVYWKIEL</sequence>
<name>A0A6M3XJ75_9ZZZZ</name>
<evidence type="ECO:0000313" key="1">
    <source>
        <dbReference type="EMBL" id="QJH96933.1"/>
    </source>
</evidence>
<dbReference type="EMBL" id="MT144667">
    <property type="protein sequence ID" value="QJH96933.1"/>
    <property type="molecule type" value="Genomic_DNA"/>
</dbReference>
<dbReference type="AlphaFoldDB" id="A0A6M3XJ75"/>